<gene>
    <name evidence="1" type="ORF">LCGC14_1136510</name>
</gene>
<name>A0A0F9M4E1_9ZZZZ</name>
<dbReference type="AlphaFoldDB" id="A0A0F9M4E1"/>
<protein>
    <recommendedName>
        <fullName evidence="2">GH16 domain-containing protein</fullName>
    </recommendedName>
</protein>
<evidence type="ECO:0008006" key="2">
    <source>
        <dbReference type="Google" id="ProtNLM"/>
    </source>
</evidence>
<dbReference type="EMBL" id="LAZR01005362">
    <property type="protein sequence ID" value="KKN00564.1"/>
    <property type="molecule type" value="Genomic_DNA"/>
</dbReference>
<organism evidence="1">
    <name type="scientific">marine sediment metagenome</name>
    <dbReference type="NCBI Taxonomy" id="412755"/>
    <lineage>
        <taxon>unclassified sequences</taxon>
        <taxon>metagenomes</taxon>
        <taxon>ecological metagenomes</taxon>
    </lineage>
</organism>
<evidence type="ECO:0000313" key="1">
    <source>
        <dbReference type="EMBL" id="KKN00564.1"/>
    </source>
</evidence>
<reference evidence="1" key="1">
    <citation type="journal article" date="2015" name="Nature">
        <title>Complex archaea that bridge the gap between prokaryotes and eukaryotes.</title>
        <authorList>
            <person name="Spang A."/>
            <person name="Saw J.H."/>
            <person name="Jorgensen S.L."/>
            <person name="Zaremba-Niedzwiedzka K."/>
            <person name="Martijn J."/>
            <person name="Lind A.E."/>
            <person name="van Eijk R."/>
            <person name="Schleper C."/>
            <person name="Guy L."/>
            <person name="Ettema T.J."/>
        </authorList>
    </citation>
    <scope>NUCLEOTIDE SEQUENCE</scope>
</reference>
<proteinExistence type="predicted"/>
<comment type="caution">
    <text evidence="1">The sequence shown here is derived from an EMBL/GenBank/DDBJ whole genome shotgun (WGS) entry which is preliminary data.</text>
</comment>
<sequence length="241" mass="25378">MAYSKVHSRHELGNLVFYEEGNRQRWVDAIGPNAIKVLEDFGAYGQNWTETVVSAGSGTSAIANVSEAGGAIMLAAAGNDNDGMQIQGINNGFLLSPDDPVYFGARWKITGAGYGSADVIIGLCPIDTTLISGMTSGVYFSTADAATTILFTAEKASSATTQTIIAAGVVDTYYIDEFYWNGSDTLYAWHDGTAVTSHVTQIPTAASLTVSMAYLNGAAHGEGNAGLVVDWVRAIQLLSSR</sequence>
<accession>A0A0F9M4E1</accession>